<evidence type="ECO:0000313" key="1">
    <source>
        <dbReference type="EMBL" id="ABO68494.1"/>
    </source>
</evidence>
<dbReference type="AlphaFoldDB" id="A4IT40"/>
<protein>
    <submittedName>
        <fullName evidence="1">Uncharacterized protein</fullName>
    </submittedName>
</protein>
<dbReference type="KEGG" id="gtn:GTNG_3149"/>
<dbReference type="Proteomes" id="UP000001578">
    <property type="component" value="Chromosome"/>
</dbReference>
<reference evidence="1 2" key="1">
    <citation type="journal article" date="2007" name="Proc. Natl. Acad. Sci. U.S.A.">
        <title>Genome and proteome of long-chain alkane degrading Geobacillus thermodenitrificans NG80-2 isolated from a deep-subsurface oil reservoir.</title>
        <authorList>
            <person name="Feng L."/>
            <person name="Wang W."/>
            <person name="Cheng J."/>
            <person name="Ren Y."/>
            <person name="Zhao G."/>
            <person name="Gao C."/>
            <person name="Tang Y."/>
            <person name="Liu X."/>
            <person name="Han W."/>
            <person name="Peng X."/>
            <person name="Liu R."/>
            <person name="Wang L."/>
        </authorList>
    </citation>
    <scope>NUCLEOTIDE SEQUENCE [LARGE SCALE GENOMIC DNA]</scope>
    <source>
        <strain evidence="1 2">NG80-2</strain>
    </source>
</reference>
<name>A4IT40_GEOTN</name>
<dbReference type="RefSeq" id="WP_011888278.1">
    <property type="nucleotide sequence ID" value="NC_009328.1"/>
</dbReference>
<dbReference type="HOGENOM" id="CLU_1649720_0_0_9"/>
<proteinExistence type="predicted"/>
<accession>A4IT40</accession>
<organism evidence="1 2">
    <name type="scientific">Geobacillus thermodenitrificans (strain NG80-2)</name>
    <dbReference type="NCBI Taxonomy" id="420246"/>
    <lineage>
        <taxon>Bacteria</taxon>
        <taxon>Bacillati</taxon>
        <taxon>Bacillota</taxon>
        <taxon>Bacilli</taxon>
        <taxon>Bacillales</taxon>
        <taxon>Anoxybacillaceae</taxon>
        <taxon>Geobacillus</taxon>
    </lineage>
</organism>
<evidence type="ECO:0000313" key="2">
    <source>
        <dbReference type="Proteomes" id="UP000001578"/>
    </source>
</evidence>
<gene>
    <name evidence="1" type="ordered locus">GTNG_3149</name>
</gene>
<sequence>MNGKPVDNQNHHHICHSIEFRKHGVPLFFCKLSLFSMDKEALPYEPRWMTESIERSSSIGFHKESQLPRAEGRTYPSLESYDFFLAGAWSFLETMHPECLLFVILYDAIKIGRRNLKVKDVFVDLPTLTTEYLILGKLTLDDAYNLFNYASNLENRKYLP</sequence>
<dbReference type="EMBL" id="CP000557">
    <property type="protein sequence ID" value="ABO68494.1"/>
    <property type="molecule type" value="Genomic_DNA"/>
</dbReference>